<evidence type="ECO:0000256" key="1">
    <source>
        <dbReference type="ARBA" id="ARBA00022553"/>
    </source>
</evidence>
<dbReference type="PANTHER" id="PTHR44591:SF3">
    <property type="entry name" value="RESPONSE REGULATORY DOMAIN-CONTAINING PROTEIN"/>
    <property type="match status" value="1"/>
</dbReference>
<dbReference type="GO" id="GO:0000160">
    <property type="term" value="P:phosphorelay signal transduction system"/>
    <property type="evidence" value="ECO:0007669"/>
    <property type="project" value="InterPro"/>
</dbReference>
<dbReference type="PANTHER" id="PTHR44591">
    <property type="entry name" value="STRESS RESPONSE REGULATOR PROTEIN 1"/>
    <property type="match status" value="1"/>
</dbReference>
<evidence type="ECO:0000313" key="4">
    <source>
        <dbReference type="EMBL" id="QPJ63307.1"/>
    </source>
</evidence>
<sequence length="220" mass="25029">MARKDNLDFEKVTAADILLVVPITRKTLWLWQKKYQFFPDPIKVAHPGGKGIVGYYPAWVRERCKRVYSLQKSGYTITMIQEILKKEEVEKSARKVLIVDDEKKFTQLMKKYFEKNGFQVDVAYDGLNAGLKAAEFKPNIILLDINLPGLNGLEVCRHLKSNPRTQNTRILVISASLQYTLEEVTEAGGDGFMKKPVNFQEVIAHCDGLMDKGGDTFLNN</sequence>
<dbReference type="SUPFAM" id="SSF52172">
    <property type="entry name" value="CheY-like"/>
    <property type="match status" value="1"/>
</dbReference>
<evidence type="ECO:0000313" key="5">
    <source>
        <dbReference type="Proteomes" id="UP000594688"/>
    </source>
</evidence>
<dbReference type="InterPro" id="IPR001789">
    <property type="entry name" value="Sig_transdc_resp-reg_receiver"/>
</dbReference>
<protein>
    <submittedName>
        <fullName evidence="4">Response regulator</fullName>
    </submittedName>
</protein>
<feature type="domain" description="Response regulatory" evidence="3">
    <location>
        <begin position="95"/>
        <end position="210"/>
    </location>
</feature>
<dbReference type="KEGG" id="nli:G3M70_16055"/>
<evidence type="ECO:0000256" key="2">
    <source>
        <dbReference type="PROSITE-ProRule" id="PRU00169"/>
    </source>
</evidence>
<accession>A0A7T0BZC7</accession>
<dbReference type="PROSITE" id="PS50110">
    <property type="entry name" value="RESPONSE_REGULATORY"/>
    <property type="match status" value="1"/>
</dbReference>
<dbReference type="AlphaFoldDB" id="A0A7T0BZC7"/>
<organism evidence="4 5">
    <name type="scientific">Candidatus Nitronauta litoralis</name>
    <dbReference type="NCBI Taxonomy" id="2705533"/>
    <lineage>
        <taxon>Bacteria</taxon>
        <taxon>Pseudomonadati</taxon>
        <taxon>Nitrospinota/Tectimicrobiota group</taxon>
        <taxon>Nitrospinota</taxon>
        <taxon>Nitrospinia</taxon>
        <taxon>Nitrospinales</taxon>
        <taxon>Nitrospinaceae</taxon>
        <taxon>Candidatus Nitronauta</taxon>
    </lineage>
</organism>
<gene>
    <name evidence="4" type="ORF">G3M70_16055</name>
</gene>
<dbReference type="Proteomes" id="UP000594688">
    <property type="component" value="Chromosome"/>
</dbReference>
<name>A0A7T0BZC7_9BACT</name>
<feature type="modified residue" description="4-aspartylphosphate" evidence="2">
    <location>
        <position position="144"/>
    </location>
</feature>
<dbReference type="InterPro" id="IPR050595">
    <property type="entry name" value="Bact_response_regulator"/>
</dbReference>
<proteinExistence type="predicted"/>
<dbReference type="Pfam" id="PF00072">
    <property type="entry name" value="Response_reg"/>
    <property type="match status" value="1"/>
</dbReference>
<dbReference type="CDD" id="cd17574">
    <property type="entry name" value="REC_OmpR"/>
    <property type="match status" value="1"/>
</dbReference>
<evidence type="ECO:0000259" key="3">
    <source>
        <dbReference type="PROSITE" id="PS50110"/>
    </source>
</evidence>
<dbReference type="EMBL" id="CP048685">
    <property type="protein sequence ID" value="QPJ63307.1"/>
    <property type="molecule type" value="Genomic_DNA"/>
</dbReference>
<keyword evidence="1 2" id="KW-0597">Phosphoprotein</keyword>
<dbReference type="InterPro" id="IPR011006">
    <property type="entry name" value="CheY-like_superfamily"/>
</dbReference>
<dbReference type="Gene3D" id="3.40.50.2300">
    <property type="match status" value="1"/>
</dbReference>
<reference evidence="4 5" key="1">
    <citation type="submission" date="2020-02" db="EMBL/GenBank/DDBJ databases">
        <title>Genomic and physiological characterization of two novel Nitrospinaceae genera.</title>
        <authorList>
            <person name="Mueller A.J."/>
            <person name="Jung M.-Y."/>
            <person name="Strachan C.R."/>
            <person name="Herbold C.W."/>
            <person name="Kirkegaard R.H."/>
            <person name="Daims H."/>
        </authorList>
    </citation>
    <scope>NUCLEOTIDE SEQUENCE [LARGE SCALE GENOMIC DNA]</scope>
    <source>
        <strain evidence="4">EB</strain>
    </source>
</reference>
<dbReference type="SMART" id="SM00448">
    <property type="entry name" value="REC"/>
    <property type="match status" value="1"/>
</dbReference>